<evidence type="ECO:0000313" key="1">
    <source>
        <dbReference type="EMBL" id="SDN55171.1"/>
    </source>
</evidence>
<gene>
    <name evidence="1" type="ORF">SAMN04489726_7127</name>
</gene>
<dbReference type="EMBL" id="LT629701">
    <property type="protein sequence ID" value="SDN55171.1"/>
    <property type="molecule type" value="Genomic_DNA"/>
</dbReference>
<protein>
    <submittedName>
        <fullName evidence="1">Uncharacterized protein</fullName>
    </submittedName>
</protein>
<proteinExistence type="predicted"/>
<name>A0A1H0CBJ5_ALLAB</name>
<sequence>MPTNNIRSRSLDRLLRGLRSHIRSRDLPRPDHLTISTRSRSLSLTFVDGASPDRLAALLLWAATLEGLSLTWSCQRDVLHIVGTGRTHAGIRVNLAACGQLPELAGRIRAGIVVVAGTYRFPVSEPESVQYHELMHVARAARAVVKAAAA</sequence>
<keyword evidence="2" id="KW-1185">Reference proteome</keyword>
<dbReference type="STRING" id="211114.SAMN04489726_7127"/>
<evidence type="ECO:0000313" key="2">
    <source>
        <dbReference type="Proteomes" id="UP000183376"/>
    </source>
</evidence>
<dbReference type="eggNOG" id="ENOG5031PSB">
    <property type="taxonomic scope" value="Bacteria"/>
</dbReference>
<dbReference type="AlphaFoldDB" id="A0A1H0CBJ5"/>
<reference evidence="1 2" key="1">
    <citation type="submission" date="2016-10" db="EMBL/GenBank/DDBJ databases">
        <authorList>
            <person name="de Groot N.N."/>
        </authorList>
    </citation>
    <scope>NUCLEOTIDE SEQUENCE [LARGE SCALE GENOMIC DNA]</scope>
    <source>
        <strain evidence="1 2">DSM 44149</strain>
    </source>
</reference>
<organism evidence="1 2">
    <name type="scientific">Allokutzneria albata</name>
    <name type="common">Kibdelosporangium albatum</name>
    <dbReference type="NCBI Taxonomy" id="211114"/>
    <lineage>
        <taxon>Bacteria</taxon>
        <taxon>Bacillati</taxon>
        <taxon>Actinomycetota</taxon>
        <taxon>Actinomycetes</taxon>
        <taxon>Pseudonocardiales</taxon>
        <taxon>Pseudonocardiaceae</taxon>
        <taxon>Allokutzneria</taxon>
    </lineage>
</organism>
<dbReference type="Proteomes" id="UP000183376">
    <property type="component" value="Chromosome I"/>
</dbReference>
<accession>A0A1H0CBJ5</accession>